<evidence type="ECO:0000256" key="6">
    <source>
        <dbReference type="SAM" id="Phobius"/>
    </source>
</evidence>
<feature type="transmembrane region" description="Helical" evidence="6">
    <location>
        <begin position="187"/>
        <end position="206"/>
    </location>
</feature>
<dbReference type="PROSITE" id="PS50850">
    <property type="entry name" value="MFS"/>
    <property type="match status" value="1"/>
</dbReference>
<keyword evidence="11" id="KW-1185">Reference proteome</keyword>
<dbReference type="PANTHER" id="PTHR43791">
    <property type="entry name" value="PERMEASE-RELATED"/>
    <property type="match status" value="1"/>
</dbReference>
<dbReference type="Proteomes" id="UP000270697">
    <property type="component" value="Unassembled WGS sequence"/>
</dbReference>
<dbReference type="InterPro" id="IPR020846">
    <property type="entry name" value="MFS_dom"/>
</dbReference>
<reference evidence="8 11" key="2">
    <citation type="submission" date="2018-10" db="EMBL/GenBank/DDBJ databases">
        <title>Sequencing the genomes of 1000 actinobacteria strains.</title>
        <authorList>
            <person name="Klenk H.-P."/>
        </authorList>
    </citation>
    <scope>NUCLEOTIDE SEQUENCE [LARGE SCALE GENOMIC DNA]</scope>
    <source>
        <strain evidence="8 11">DSM 45119</strain>
    </source>
</reference>
<feature type="transmembrane region" description="Helical" evidence="6">
    <location>
        <begin position="346"/>
        <end position="364"/>
    </location>
</feature>
<feature type="transmembrane region" description="Helical" evidence="6">
    <location>
        <begin position="321"/>
        <end position="340"/>
    </location>
</feature>
<feature type="transmembrane region" description="Helical" evidence="6">
    <location>
        <begin position="153"/>
        <end position="175"/>
    </location>
</feature>
<dbReference type="AlphaFoldDB" id="A0A1I5C7H9"/>
<dbReference type="RefSeq" id="WP_093154563.1">
    <property type="nucleotide sequence ID" value="NZ_FOUP01000007.1"/>
</dbReference>
<dbReference type="GO" id="GO:0022857">
    <property type="term" value="F:transmembrane transporter activity"/>
    <property type="evidence" value="ECO:0007669"/>
    <property type="project" value="InterPro"/>
</dbReference>
<dbReference type="SUPFAM" id="SSF103473">
    <property type="entry name" value="MFS general substrate transporter"/>
    <property type="match status" value="1"/>
</dbReference>
<proteinExistence type="predicted"/>
<keyword evidence="5 6" id="KW-0472">Membrane</keyword>
<evidence type="ECO:0000259" key="7">
    <source>
        <dbReference type="PROSITE" id="PS50850"/>
    </source>
</evidence>
<keyword evidence="4 6" id="KW-1133">Transmembrane helix</keyword>
<evidence type="ECO:0000313" key="8">
    <source>
        <dbReference type="EMBL" id="RKT88942.1"/>
    </source>
</evidence>
<dbReference type="STRING" id="455193.SAMN05421805_10793"/>
<feature type="transmembrane region" description="Helical" evidence="6">
    <location>
        <begin position="95"/>
        <end position="114"/>
    </location>
</feature>
<evidence type="ECO:0000256" key="2">
    <source>
        <dbReference type="ARBA" id="ARBA00022448"/>
    </source>
</evidence>
<name>A0A1I5C7H9_9PSEU</name>
<evidence type="ECO:0000256" key="3">
    <source>
        <dbReference type="ARBA" id="ARBA00022692"/>
    </source>
</evidence>
<dbReference type="CDD" id="cd17319">
    <property type="entry name" value="MFS_ExuT_GudP_like"/>
    <property type="match status" value="1"/>
</dbReference>
<dbReference type="InterPro" id="IPR036259">
    <property type="entry name" value="MFS_trans_sf"/>
</dbReference>
<dbReference type="Gene3D" id="1.20.1250.20">
    <property type="entry name" value="MFS general substrate transporter like domains"/>
    <property type="match status" value="2"/>
</dbReference>
<accession>A0A1I5C7H9</accession>
<sequence>MIPADRSERATNPDEAPVARGVALAKRKLIPVLVLMYVISYVDRLNLSYAEPSISRTLELSATAFGVAAGAFFLGYAILEVPSNLILYRVGARKWLARIMITWGAVSMLSALSWDATSLIVFRVLLGIAEAGFVPGVLFLVTRWFPERDRGRATALLFSAPLIAGMLGGPLAGVLLSLDGLAGLHGWQWLFLVEGFPAVLIGLWVIRKLPNHPGEAKWLDDDAAQALQATVDAEGAVVQGREKISLGKALLDHRVLLLAAIFVCYNLVTNGVTFWLAAIVGQIGHLSAALSSALITFPILVAAIGLLVFGRLAGRTKRSRGLLLIGLLIGIVGLTAAAVLPPELSLVAVAAASFGASGLLPVFWELPARLLTGQAAAGGIALINSIGQLGGLVGPTIVGAVKESTGSLGPAFLMLAGVLAFAALLTLFVRLQSSGSEPVSAVRTETS</sequence>
<dbReference type="FunFam" id="1.20.1250.20:FF:000018">
    <property type="entry name" value="MFS transporter permease"/>
    <property type="match status" value="1"/>
</dbReference>
<comment type="subcellular location">
    <subcellularLocation>
        <location evidence="1">Cell membrane</location>
        <topology evidence="1">Multi-pass membrane protein</topology>
    </subcellularLocation>
</comment>
<keyword evidence="2" id="KW-0813">Transport</keyword>
<keyword evidence="3 6" id="KW-0812">Transmembrane</keyword>
<feature type="transmembrane region" description="Helical" evidence="6">
    <location>
        <begin position="410"/>
        <end position="429"/>
    </location>
</feature>
<dbReference type="EMBL" id="FOUP01000007">
    <property type="protein sequence ID" value="SFN83020.1"/>
    <property type="molecule type" value="Genomic_DNA"/>
</dbReference>
<dbReference type="InterPro" id="IPR011701">
    <property type="entry name" value="MFS"/>
</dbReference>
<evidence type="ECO:0000256" key="4">
    <source>
        <dbReference type="ARBA" id="ARBA00022989"/>
    </source>
</evidence>
<organism evidence="9 10">
    <name type="scientific">Saccharopolyspora antimicrobica</name>
    <dbReference type="NCBI Taxonomy" id="455193"/>
    <lineage>
        <taxon>Bacteria</taxon>
        <taxon>Bacillati</taxon>
        <taxon>Actinomycetota</taxon>
        <taxon>Actinomycetes</taxon>
        <taxon>Pseudonocardiales</taxon>
        <taxon>Pseudonocardiaceae</taxon>
        <taxon>Saccharopolyspora</taxon>
    </lineage>
</organism>
<feature type="transmembrane region" description="Helical" evidence="6">
    <location>
        <begin position="67"/>
        <end position="88"/>
    </location>
</feature>
<dbReference type="Pfam" id="PF07690">
    <property type="entry name" value="MFS_1"/>
    <property type="match status" value="1"/>
</dbReference>
<feature type="transmembrane region" description="Helical" evidence="6">
    <location>
        <begin position="120"/>
        <end position="141"/>
    </location>
</feature>
<dbReference type="PANTHER" id="PTHR43791:SF36">
    <property type="entry name" value="TRANSPORTER, PUTATIVE (AFU_ORTHOLOGUE AFUA_6G08340)-RELATED"/>
    <property type="match status" value="1"/>
</dbReference>
<evidence type="ECO:0000313" key="11">
    <source>
        <dbReference type="Proteomes" id="UP000270697"/>
    </source>
</evidence>
<feature type="transmembrane region" description="Helical" evidence="6">
    <location>
        <begin position="29"/>
        <end position="47"/>
    </location>
</feature>
<evidence type="ECO:0000313" key="10">
    <source>
        <dbReference type="Proteomes" id="UP000199398"/>
    </source>
</evidence>
<dbReference type="Proteomes" id="UP000199398">
    <property type="component" value="Unassembled WGS sequence"/>
</dbReference>
<protein>
    <submittedName>
        <fullName evidence="9">Sugar phosphate permease</fullName>
    </submittedName>
</protein>
<feature type="transmembrane region" description="Helical" evidence="6">
    <location>
        <begin position="376"/>
        <end position="398"/>
    </location>
</feature>
<feature type="transmembrane region" description="Helical" evidence="6">
    <location>
        <begin position="286"/>
        <end position="309"/>
    </location>
</feature>
<feature type="domain" description="Major facilitator superfamily (MFS) profile" evidence="7">
    <location>
        <begin position="29"/>
        <end position="434"/>
    </location>
</feature>
<dbReference type="GO" id="GO:0005886">
    <property type="term" value="C:plasma membrane"/>
    <property type="evidence" value="ECO:0007669"/>
    <property type="project" value="UniProtKB-SubCell"/>
</dbReference>
<evidence type="ECO:0000313" key="9">
    <source>
        <dbReference type="EMBL" id="SFN83020.1"/>
    </source>
</evidence>
<gene>
    <name evidence="8" type="ORF">ATL45_7388</name>
    <name evidence="9" type="ORF">SAMN05421805_10793</name>
</gene>
<dbReference type="EMBL" id="RBXX01000002">
    <property type="protein sequence ID" value="RKT88942.1"/>
    <property type="molecule type" value="Genomic_DNA"/>
</dbReference>
<evidence type="ECO:0000256" key="5">
    <source>
        <dbReference type="ARBA" id="ARBA00023136"/>
    </source>
</evidence>
<evidence type="ECO:0000256" key="1">
    <source>
        <dbReference type="ARBA" id="ARBA00004651"/>
    </source>
</evidence>
<feature type="transmembrane region" description="Helical" evidence="6">
    <location>
        <begin position="255"/>
        <end position="280"/>
    </location>
</feature>
<reference evidence="9 10" key="1">
    <citation type="submission" date="2016-10" db="EMBL/GenBank/DDBJ databases">
        <authorList>
            <person name="de Groot N.N."/>
        </authorList>
    </citation>
    <scope>NUCLEOTIDE SEQUENCE [LARGE SCALE GENOMIC DNA]</scope>
    <source>
        <strain evidence="9 10">CPCC 201259</strain>
    </source>
</reference>
<dbReference type="OrthoDB" id="9773957at2"/>